<dbReference type="RefSeq" id="XP_014666277.1">
    <property type="nucleotide sequence ID" value="XM_014810791.1"/>
</dbReference>
<evidence type="ECO:0000313" key="2">
    <source>
        <dbReference type="Proteomes" id="UP000695022"/>
    </source>
</evidence>
<feature type="transmembrane region" description="Helical" evidence="1">
    <location>
        <begin position="99"/>
        <end position="120"/>
    </location>
</feature>
<evidence type="ECO:0000256" key="1">
    <source>
        <dbReference type="SAM" id="Phobius"/>
    </source>
</evidence>
<keyword evidence="1" id="KW-0472">Membrane</keyword>
<gene>
    <name evidence="3" type="primary">LOC106808185</name>
</gene>
<feature type="transmembrane region" description="Helical" evidence="1">
    <location>
        <begin position="161"/>
        <end position="188"/>
    </location>
</feature>
<evidence type="ECO:0000313" key="3">
    <source>
        <dbReference type="RefSeq" id="XP_014666277.1"/>
    </source>
</evidence>
<keyword evidence="1" id="KW-0812">Transmembrane</keyword>
<organism evidence="2 3">
    <name type="scientific">Priapulus caudatus</name>
    <name type="common">Priapulid worm</name>
    <dbReference type="NCBI Taxonomy" id="37621"/>
    <lineage>
        <taxon>Eukaryota</taxon>
        <taxon>Metazoa</taxon>
        <taxon>Ecdysozoa</taxon>
        <taxon>Scalidophora</taxon>
        <taxon>Priapulida</taxon>
        <taxon>Priapulimorpha</taxon>
        <taxon>Priapulimorphida</taxon>
        <taxon>Priapulidae</taxon>
        <taxon>Priapulus</taxon>
    </lineage>
</organism>
<feature type="transmembrane region" description="Helical" evidence="1">
    <location>
        <begin position="76"/>
        <end position="93"/>
    </location>
</feature>
<reference evidence="3" key="1">
    <citation type="submission" date="2025-08" db="UniProtKB">
        <authorList>
            <consortium name="RefSeq"/>
        </authorList>
    </citation>
    <scope>IDENTIFICATION</scope>
</reference>
<name>A0ABM1E256_PRICU</name>
<dbReference type="Proteomes" id="UP000695022">
    <property type="component" value="Unplaced"/>
</dbReference>
<keyword evidence="1" id="KW-1133">Transmembrane helix</keyword>
<feature type="transmembrane region" description="Helical" evidence="1">
    <location>
        <begin position="41"/>
        <end position="64"/>
    </location>
</feature>
<sequence>MDFADGMAEMFAMMYVGDEDDDVPMKPLPEPPKAEVNGGRVLHLSCGALLVGFTCICLEVVKNIYDVSFFHKDSNVYLTIMVPLTGVVGVIASRKMRKWVYVLLLYTIIPTAITCFILLVRNAFIVYYLSHDGAEFQSSGTNVDGMSAPDYYEQFRTKFKIYHAVAIAACTCQSIAVFTITWLGYYAFKIFQVACSICRDNLGTIEND</sequence>
<keyword evidence="2" id="KW-1185">Reference proteome</keyword>
<dbReference type="GeneID" id="106808185"/>
<accession>A0ABM1E256</accession>
<protein>
    <submittedName>
        <fullName evidence="3">Uncharacterized protein LOC106808185</fullName>
    </submittedName>
</protein>
<proteinExistence type="predicted"/>